<dbReference type="Proteomes" id="UP000679848">
    <property type="component" value="Chromosome"/>
</dbReference>
<dbReference type="InterPro" id="IPR041854">
    <property type="entry name" value="BFD-like_2Fe2S-bd_dom_sf"/>
</dbReference>
<dbReference type="RefSeq" id="WP_187032194.1">
    <property type="nucleotide sequence ID" value="NZ_AP023420.1"/>
</dbReference>
<protein>
    <recommendedName>
        <fullName evidence="3">BFD-like [2Fe-2S]-binding domain-containing protein</fullName>
    </recommendedName>
</protein>
<dbReference type="GO" id="GO:0016491">
    <property type="term" value="F:oxidoreductase activity"/>
    <property type="evidence" value="ECO:0007669"/>
    <property type="project" value="UniProtKB-KW"/>
</dbReference>
<dbReference type="AlphaFoldDB" id="A0A810QES7"/>
<proteinExistence type="predicted"/>
<dbReference type="CDD" id="cd19946">
    <property type="entry name" value="GlpA-like_Fer2_BFD-like"/>
    <property type="match status" value="1"/>
</dbReference>
<reference evidence="4" key="1">
    <citation type="submission" date="2020-09" db="EMBL/GenBank/DDBJ databases">
        <title>New species isolated from human feces.</title>
        <authorList>
            <person name="Kitahara M."/>
            <person name="Shigeno Y."/>
            <person name="Shime M."/>
            <person name="Matsumoto Y."/>
            <person name="Nakamura S."/>
            <person name="Motooka D."/>
            <person name="Fukuoka S."/>
            <person name="Nishikawa H."/>
            <person name="Benno Y."/>
        </authorList>
    </citation>
    <scope>NUCLEOTIDE SEQUENCE</scope>
    <source>
        <strain evidence="4">MM59</strain>
    </source>
</reference>
<dbReference type="InterPro" id="IPR051691">
    <property type="entry name" value="Metab_Enz_Cyan_OpOx_G3PDH"/>
</dbReference>
<dbReference type="Pfam" id="PF04324">
    <property type="entry name" value="Fer2_BFD"/>
    <property type="match status" value="1"/>
</dbReference>
<dbReference type="KEGG" id="pfaa:MM59RIKEN_24140"/>
<accession>A0A810QES7</accession>
<evidence type="ECO:0000256" key="2">
    <source>
        <dbReference type="SAM" id="MobiDB-lite"/>
    </source>
</evidence>
<keyword evidence="5" id="KW-1185">Reference proteome</keyword>
<feature type="domain" description="BFD-like [2Fe-2S]-binding" evidence="3">
    <location>
        <begin position="10"/>
        <end position="61"/>
    </location>
</feature>
<feature type="region of interest" description="Disordered" evidence="2">
    <location>
        <begin position="69"/>
        <end position="95"/>
    </location>
</feature>
<gene>
    <name evidence="4" type="ORF">MM59RIKEN_24140</name>
</gene>
<evidence type="ECO:0000313" key="5">
    <source>
        <dbReference type="Proteomes" id="UP000679848"/>
    </source>
</evidence>
<dbReference type="PANTHER" id="PTHR42949:SF3">
    <property type="entry name" value="ANAEROBIC GLYCEROL-3-PHOSPHATE DEHYDROGENASE SUBUNIT B"/>
    <property type="match status" value="1"/>
</dbReference>
<keyword evidence="1" id="KW-0560">Oxidoreductase</keyword>
<organism evidence="4 5">
    <name type="scientific">Pusillibacter faecalis</name>
    <dbReference type="NCBI Taxonomy" id="2714358"/>
    <lineage>
        <taxon>Bacteria</taxon>
        <taxon>Bacillati</taxon>
        <taxon>Bacillota</taxon>
        <taxon>Clostridia</taxon>
        <taxon>Eubacteriales</taxon>
        <taxon>Oscillospiraceae</taxon>
        <taxon>Pusillibacter</taxon>
    </lineage>
</organism>
<sequence length="95" mass="10448">MSERLDDDVLVCRCEEVTAGDIRRAIRAGATDVTQVKLRTRAGMGLCQGRTCELLVQQILSQELGVRQEETGYSTPRTPQRPMTFGTLGGDGFDD</sequence>
<dbReference type="Gene3D" id="1.10.10.1100">
    <property type="entry name" value="BFD-like [2Fe-2S]-binding domain"/>
    <property type="match status" value="1"/>
</dbReference>
<evidence type="ECO:0000256" key="1">
    <source>
        <dbReference type="ARBA" id="ARBA00023002"/>
    </source>
</evidence>
<dbReference type="InterPro" id="IPR007419">
    <property type="entry name" value="BFD-like_2Fe2S-bd_dom"/>
</dbReference>
<evidence type="ECO:0000259" key="3">
    <source>
        <dbReference type="Pfam" id="PF04324"/>
    </source>
</evidence>
<evidence type="ECO:0000313" key="4">
    <source>
        <dbReference type="EMBL" id="BCK85095.1"/>
    </source>
</evidence>
<name>A0A810QES7_9FIRM</name>
<dbReference type="PANTHER" id="PTHR42949">
    <property type="entry name" value="ANAEROBIC GLYCEROL-3-PHOSPHATE DEHYDROGENASE SUBUNIT B"/>
    <property type="match status" value="1"/>
</dbReference>
<dbReference type="EMBL" id="AP023420">
    <property type="protein sequence ID" value="BCK85095.1"/>
    <property type="molecule type" value="Genomic_DNA"/>
</dbReference>